<dbReference type="AlphaFoldDB" id="A0A812KTY1"/>
<evidence type="ECO:0000313" key="1">
    <source>
        <dbReference type="EMBL" id="CAE7233422.1"/>
    </source>
</evidence>
<comment type="caution">
    <text evidence="1">The sequence shown here is derived from an EMBL/GenBank/DDBJ whole genome shotgun (WGS) entry which is preliminary data.</text>
</comment>
<organism evidence="1 2">
    <name type="scientific">Symbiodinium necroappetens</name>
    <dbReference type="NCBI Taxonomy" id="1628268"/>
    <lineage>
        <taxon>Eukaryota</taxon>
        <taxon>Sar</taxon>
        <taxon>Alveolata</taxon>
        <taxon>Dinophyceae</taxon>
        <taxon>Suessiales</taxon>
        <taxon>Symbiodiniaceae</taxon>
        <taxon>Symbiodinium</taxon>
    </lineage>
</organism>
<reference evidence="1" key="1">
    <citation type="submission" date="2021-02" db="EMBL/GenBank/DDBJ databases">
        <authorList>
            <person name="Dougan E. K."/>
            <person name="Rhodes N."/>
            <person name="Thang M."/>
            <person name="Chan C."/>
        </authorList>
    </citation>
    <scope>NUCLEOTIDE SEQUENCE</scope>
</reference>
<keyword evidence="2" id="KW-1185">Reference proteome</keyword>
<gene>
    <name evidence="1" type="primary">ribBA</name>
    <name evidence="1" type="ORF">SNEC2469_LOCUS3754</name>
</gene>
<evidence type="ECO:0000313" key="2">
    <source>
        <dbReference type="Proteomes" id="UP000601435"/>
    </source>
</evidence>
<dbReference type="EMBL" id="CAJNJA010008151">
    <property type="protein sequence ID" value="CAE7233422.1"/>
    <property type="molecule type" value="Genomic_DNA"/>
</dbReference>
<dbReference type="OrthoDB" id="407181at2759"/>
<name>A0A812KTY1_9DINO</name>
<proteinExistence type="predicted"/>
<dbReference type="Proteomes" id="UP000601435">
    <property type="component" value="Unassembled WGS sequence"/>
</dbReference>
<protein>
    <submittedName>
        <fullName evidence="1">RibBA protein</fullName>
    </submittedName>
</protein>
<sequence length="196" mass="21976">MNNRQAVTTLALRGISKNYTVRMVQHFLDTACGDFEWKRYNFLYLPRRGHSHSGLAIVNFIDAQSCATCECRLRLLQSEGVMSGIKSIGESYIQGFAQNLAYYAAMVSEDARDANHVLVLGLKCESSEECSDRDDRRSHGSQVGMVRRRGITSDAVVLPGPGSPRARVPTAEEAEQIRRYFRLQTSSDDDFVIFSL</sequence>
<accession>A0A812KTY1</accession>